<dbReference type="EMBL" id="CP042912">
    <property type="protein sequence ID" value="QEG22050.1"/>
    <property type="molecule type" value="Genomic_DNA"/>
</dbReference>
<organism evidence="2 3">
    <name type="scientific">Mariniblastus fucicola</name>
    <dbReference type="NCBI Taxonomy" id="980251"/>
    <lineage>
        <taxon>Bacteria</taxon>
        <taxon>Pseudomonadati</taxon>
        <taxon>Planctomycetota</taxon>
        <taxon>Planctomycetia</taxon>
        <taxon>Pirellulales</taxon>
        <taxon>Pirellulaceae</taxon>
        <taxon>Mariniblastus</taxon>
    </lineage>
</organism>
<feature type="transmembrane region" description="Helical" evidence="1">
    <location>
        <begin position="50"/>
        <end position="70"/>
    </location>
</feature>
<feature type="transmembrane region" description="Helical" evidence="1">
    <location>
        <begin position="21"/>
        <end position="44"/>
    </location>
</feature>
<keyword evidence="3" id="KW-1185">Reference proteome</keyword>
<sequence>MAIRAITDRDKRLRTMLCSKLILANVVAGLAPRFNVWKVGIVAFESDQGSSMRFVIYAVALIVSFFLIGCDQSKEANQQTEGRTSTNKLEQIRLHFAGFTKSKSGAT</sequence>
<dbReference type="AlphaFoldDB" id="A0A5B9PAS6"/>
<name>A0A5B9PAS6_9BACT</name>
<gene>
    <name evidence="2" type="ORF">MFFC18_19110</name>
</gene>
<accession>A0A5B9PAS6</accession>
<protein>
    <submittedName>
        <fullName evidence="2">Uncharacterized protein</fullName>
    </submittedName>
</protein>
<dbReference type="RefSeq" id="WP_148618752.1">
    <property type="nucleotide sequence ID" value="NZ_CP042912.1"/>
</dbReference>
<dbReference type="KEGG" id="mff:MFFC18_19110"/>
<dbReference type="STRING" id="980251.GCA_001642875_05058"/>
<evidence type="ECO:0000313" key="2">
    <source>
        <dbReference type="EMBL" id="QEG22050.1"/>
    </source>
</evidence>
<reference evidence="2 3" key="1">
    <citation type="submission" date="2019-08" db="EMBL/GenBank/DDBJ databases">
        <title>Deep-cultivation of Planctomycetes and their phenomic and genomic characterization uncovers novel biology.</title>
        <authorList>
            <person name="Wiegand S."/>
            <person name="Jogler M."/>
            <person name="Boedeker C."/>
            <person name="Pinto D."/>
            <person name="Vollmers J."/>
            <person name="Rivas-Marin E."/>
            <person name="Kohn T."/>
            <person name="Peeters S.H."/>
            <person name="Heuer A."/>
            <person name="Rast P."/>
            <person name="Oberbeckmann S."/>
            <person name="Bunk B."/>
            <person name="Jeske O."/>
            <person name="Meyerdierks A."/>
            <person name="Storesund J.E."/>
            <person name="Kallscheuer N."/>
            <person name="Luecker S."/>
            <person name="Lage O.M."/>
            <person name="Pohl T."/>
            <person name="Merkel B.J."/>
            <person name="Hornburger P."/>
            <person name="Mueller R.-W."/>
            <person name="Bruemmer F."/>
            <person name="Labrenz M."/>
            <person name="Spormann A.M."/>
            <person name="Op den Camp H."/>
            <person name="Overmann J."/>
            <person name="Amann R."/>
            <person name="Jetten M.S.M."/>
            <person name="Mascher T."/>
            <person name="Medema M.H."/>
            <person name="Devos D.P."/>
            <person name="Kaster A.-K."/>
            <person name="Ovreas L."/>
            <person name="Rohde M."/>
            <person name="Galperin M.Y."/>
            <person name="Jogler C."/>
        </authorList>
    </citation>
    <scope>NUCLEOTIDE SEQUENCE [LARGE SCALE GENOMIC DNA]</scope>
    <source>
        <strain evidence="2 3">FC18</strain>
    </source>
</reference>
<evidence type="ECO:0000256" key="1">
    <source>
        <dbReference type="SAM" id="Phobius"/>
    </source>
</evidence>
<keyword evidence="1" id="KW-0812">Transmembrane</keyword>
<dbReference type="Proteomes" id="UP000322214">
    <property type="component" value="Chromosome"/>
</dbReference>
<keyword evidence="1" id="KW-1133">Transmembrane helix</keyword>
<keyword evidence="1" id="KW-0472">Membrane</keyword>
<evidence type="ECO:0000313" key="3">
    <source>
        <dbReference type="Proteomes" id="UP000322214"/>
    </source>
</evidence>
<proteinExistence type="predicted"/>